<dbReference type="OrthoDB" id="1723198at2759"/>
<name>A0A8X7WF87_BRACI</name>
<dbReference type="AlphaFoldDB" id="A0A8X7WF87"/>
<evidence type="ECO:0000313" key="1">
    <source>
        <dbReference type="EMBL" id="KAG2329669.1"/>
    </source>
</evidence>
<sequence>MPYLAYIYDQNLFNSVSTLLVWKLCEQLRARDPPIRFSVTHVAVPASPWVPPGGSGSRLIYTATTITSHGGGYVVAGPRWKTFIRQFNRDQRRGRAWDNSARHKYDTSSYKLNFKDEGEDEEDDEAGFGGFRSFSMRYASVPVVVGKAPAVISVDSVK</sequence>
<organism evidence="1 2">
    <name type="scientific">Brassica carinata</name>
    <name type="common">Ethiopian mustard</name>
    <name type="synonym">Abyssinian cabbage</name>
    <dbReference type="NCBI Taxonomy" id="52824"/>
    <lineage>
        <taxon>Eukaryota</taxon>
        <taxon>Viridiplantae</taxon>
        <taxon>Streptophyta</taxon>
        <taxon>Embryophyta</taxon>
        <taxon>Tracheophyta</taxon>
        <taxon>Spermatophyta</taxon>
        <taxon>Magnoliopsida</taxon>
        <taxon>eudicotyledons</taxon>
        <taxon>Gunneridae</taxon>
        <taxon>Pentapetalae</taxon>
        <taxon>rosids</taxon>
        <taxon>malvids</taxon>
        <taxon>Brassicales</taxon>
        <taxon>Brassicaceae</taxon>
        <taxon>Brassiceae</taxon>
        <taxon>Brassica</taxon>
    </lineage>
</organism>
<dbReference type="EMBL" id="JAAMPC010000001">
    <property type="protein sequence ID" value="KAG2329669.1"/>
    <property type="molecule type" value="Genomic_DNA"/>
</dbReference>
<keyword evidence="2" id="KW-1185">Reference proteome</keyword>
<reference evidence="1 2" key="1">
    <citation type="submission" date="2020-02" db="EMBL/GenBank/DDBJ databases">
        <authorList>
            <person name="Ma Q."/>
            <person name="Huang Y."/>
            <person name="Song X."/>
            <person name="Pei D."/>
        </authorList>
    </citation>
    <scope>NUCLEOTIDE SEQUENCE [LARGE SCALE GENOMIC DNA]</scope>
    <source>
        <strain evidence="1">Sxm20200214</strain>
        <tissue evidence="1">Leaf</tissue>
    </source>
</reference>
<dbReference type="PANTHER" id="PTHR47076:SF11">
    <property type="entry name" value="BNAA06G16930D PROTEIN"/>
    <property type="match status" value="1"/>
</dbReference>
<comment type="caution">
    <text evidence="1">The sequence shown here is derived from an EMBL/GenBank/DDBJ whole genome shotgun (WGS) entry which is preliminary data.</text>
</comment>
<dbReference type="Proteomes" id="UP000886595">
    <property type="component" value="Unassembled WGS sequence"/>
</dbReference>
<evidence type="ECO:0000313" key="2">
    <source>
        <dbReference type="Proteomes" id="UP000886595"/>
    </source>
</evidence>
<accession>A0A8X7WF87</accession>
<dbReference type="PANTHER" id="PTHR47076">
    <property type="entry name" value="NHL DOMAIN PROTEIN"/>
    <property type="match status" value="1"/>
</dbReference>
<proteinExistence type="predicted"/>
<protein>
    <submittedName>
        <fullName evidence="1">Uncharacterized protein</fullName>
    </submittedName>
</protein>
<gene>
    <name evidence="1" type="ORF">Bca52824_000849</name>
</gene>